<dbReference type="InterPro" id="IPR008927">
    <property type="entry name" value="6-PGluconate_DH-like_C_sf"/>
</dbReference>
<evidence type="ECO:0000256" key="10">
    <source>
        <dbReference type="ARBA" id="ARBA00023098"/>
    </source>
</evidence>
<dbReference type="PROSITE" id="PS00067">
    <property type="entry name" value="3HCDH"/>
    <property type="match status" value="1"/>
</dbReference>
<dbReference type="EMBL" id="CP038908">
    <property type="protein sequence ID" value="QGO05524.1"/>
    <property type="molecule type" value="Genomic_DNA"/>
</dbReference>
<proteinExistence type="inferred from homology"/>
<accession>A0A9Q5YJN8</accession>
<dbReference type="InterPro" id="IPR036291">
    <property type="entry name" value="NAD(P)-bd_dom_sf"/>
</dbReference>
<evidence type="ECO:0000313" key="15">
    <source>
        <dbReference type="Proteomes" id="UP000422232"/>
    </source>
</evidence>
<evidence type="ECO:0000256" key="2">
    <source>
        <dbReference type="ARBA" id="ARBA00007005"/>
    </source>
</evidence>
<keyword evidence="11" id="KW-0456">Lyase</keyword>
<name>A0A9Q5YJN8_PISSA</name>
<evidence type="ECO:0000256" key="3">
    <source>
        <dbReference type="ARBA" id="ARBA00008750"/>
    </source>
</evidence>
<dbReference type="PANTHER" id="PTHR43612:SF3">
    <property type="entry name" value="TRIFUNCTIONAL ENZYME SUBUNIT ALPHA, MITOCHONDRIAL"/>
    <property type="match status" value="1"/>
</dbReference>
<evidence type="ECO:0000256" key="4">
    <source>
        <dbReference type="ARBA" id="ARBA00009463"/>
    </source>
</evidence>
<protein>
    <recommendedName>
        <fullName evidence="5">enoyl-CoA hydratase</fullName>
        <ecNumber evidence="5">4.2.1.17</ecNumber>
    </recommendedName>
</protein>
<keyword evidence="12" id="KW-0511">Multifunctional enzyme</keyword>
<dbReference type="SUPFAM" id="SSF48179">
    <property type="entry name" value="6-phosphogluconate dehydrogenase C-terminal domain-like"/>
    <property type="match status" value="2"/>
</dbReference>
<dbReference type="InterPro" id="IPR013328">
    <property type="entry name" value="6PGD_dom2"/>
</dbReference>
<dbReference type="SUPFAM" id="SSF52096">
    <property type="entry name" value="ClpP/crotonase"/>
    <property type="match status" value="1"/>
</dbReference>
<gene>
    <name evidence="14" type="primary">fadJ</name>
    <name evidence="14" type="ORF">Psal009_01413</name>
</gene>
<comment type="pathway">
    <text evidence="1">Lipid metabolism; fatty acid beta-oxidation.</text>
</comment>
<dbReference type="GO" id="GO:0006635">
    <property type="term" value="P:fatty acid beta-oxidation"/>
    <property type="evidence" value="ECO:0007669"/>
    <property type="project" value="UniProtKB-ARBA"/>
</dbReference>
<evidence type="ECO:0000313" key="14">
    <source>
        <dbReference type="EMBL" id="QGO05524.1"/>
    </source>
</evidence>
<dbReference type="SUPFAM" id="SSF51735">
    <property type="entry name" value="NAD(P)-binding Rossmann-fold domains"/>
    <property type="match status" value="1"/>
</dbReference>
<keyword evidence="8" id="KW-0560">Oxidoreductase</keyword>
<keyword evidence="10" id="KW-0443">Lipid metabolism</keyword>
<sequence length="685" mass="75158">MSSYSAWQVVCDSDQILWLSLDCPQSSTNTLGKIALTELATILIQEVEGKALQGIVIQSAKSSGFIAGADVHEFAGLENIADALAYVRQGQAVFNKLENIGIPTVALIHGFCLGGGLELALACRYRIASDSVKTRLGLPEVMLGIQPAWGGTVRLPERVGSLNALDLMLTGRTLRAQPAKKQGLVDQVVAEYYLVKAAKHFILSTPSPKKLPWTEVLTSQKWARPWLAKWLIEPKLREKARSEHYPAPFQILSTWQKSLSRDAALNAEIAGIEALAKTEAARNLVRIFLLQERLKAEARGSYEFKRVHVVGAGTMGGDIAAWCLANGLQVTLQDSSPDAIAGAFSRTKKLLQRRLRTDYLVKNALDQLTADPEGVGVSDADVIIEAIVENVQIKQTLFEMLEQEARADAILATNTSSIPLDEISKAMKQPERLVGIHFFNPVAKMKLVEIVRSEKTAAQSVQAAKAFAKWLDRIAVEVKSTPGFLINRILLPYLLESVQLFEEGVRCEDIDEAALAFGMPMGPVTLADQVGLDVCLSVAKTLCAAYGGEVPKILQEKVEQGHLGVKAKRGFYEYREGQPVKSKASNMLTADIQERLIMRLLNESVACWDENIVTDADVLDLGMIFGTGFAPFRGGPAQYAKQLGHQALKTLESLSKRYGARFQAHPGWQRFLNKQEASNEPNQEK</sequence>
<comment type="similarity">
    <text evidence="2">In the central section; belongs to the 3-hydroxyacyl-CoA dehydrogenase family.</text>
</comment>
<dbReference type="GO" id="GO:0004300">
    <property type="term" value="F:enoyl-CoA hydratase activity"/>
    <property type="evidence" value="ECO:0007669"/>
    <property type="project" value="UniProtKB-EC"/>
</dbReference>
<evidence type="ECO:0000256" key="9">
    <source>
        <dbReference type="ARBA" id="ARBA00023027"/>
    </source>
</evidence>
<evidence type="ECO:0000256" key="7">
    <source>
        <dbReference type="ARBA" id="ARBA00022963"/>
    </source>
</evidence>
<dbReference type="InterPro" id="IPR006180">
    <property type="entry name" value="3-OHacyl-CoA_DH_CS"/>
</dbReference>
<dbReference type="Gene3D" id="1.10.1040.10">
    <property type="entry name" value="N-(1-d-carboxylethyl)-l-norvaline Dehydrogenase, domain 2"/>
    <property type="match status" value="2"/>
</dbReference>
<dbReference type="GeneID" id="66740594"/>
<keyword evidence="9" id="KW-0520">NAD</keyword>
<dbReference type="InterPro" id="IPR001753">
    <property type="entry name" value="Enoyl-CoA_hydra/iso"/>
</dbReference>
<keyword evidence="6" id="KW-0276">Fatty acid metabolism</keyword>
<dbReference type="CDD" id="cd06558">
    <property type="entry name" value="crotonase-like"/>
    <property type="match status" value="1"/>
</dbReference>
<evidence type="ECO:0000256" key="12">
    <source>
        <dbReference type="ARBA" id="ARBA00023268"/>
    </source>
</evidence>
<evidence type="ECO:0000256" key="6">
    <source>
        <dbReference type="ARBA" id="ARBA00022832"/>
    </source>
</evidence>
<dbReference type="InterPro" id="IPR050136">
    <property type="entry name" value="FA_oxidation_alpha_subunit"/>
</dbReference>
<dbReference type="Pfam" id="PF00725">
    <property type="entry name" value="3HCDH"/>
    <property type="match status" value="1"/>
</dbReference>
<dbReference type="Pfam" id="PF00378">
    <property type="entry name" value="ECH_1"/>
    <property type="match status" value="1"/>
</dbReference>
<dbReference type="Proteomes" id="UP000422232">
    <property type="component" value="Chromosome"/>
</dbReference>
<dbReference type="FunFam" id="3.40.50.720:FF:000009">
    <property type="entry name" value="Fatty oxidation complex, alpha subunit"/>
    <property type="match status" value="1"/>
</dbReference>
<comment type="similarity">
    <text evidence="3">In the N-terminal section; belongs to the enoyl-CoA hydratase/isomerase family.</text>
</comment>
<dbReference type="Gene3D" id="3.40.50.720">
    <property type="entry name" value="NAD(P)-binding Rossmann-like Domain"/>
    <property type="match status" value="1"/>
</dbReference>
<dbReference type="GO" id="GO:0016509">
    <property type="term" value="F:long-chain (3S)-3-hydroxyacyl-CoA dehydrogenase (NAD+) activity"/>
    <property type="evidence" value="ECO:0007669"/>
    <property type="project" value="TreeGrafter"/>
</dbReference>
<dbReference type="InterPro" id="IPR006108">
    <property type="entry name" value="3HC_DH_C"/>
</dbReference>
<comment type="catalytic activity">
    <reaction evidence="13">
        <text>a (3S)-3-hydroxyacyl-CoA + NAD(+) = a 3-oxoacyl-CoA + NADH + H(+)</text>
        <dbReference type="Rhea" id="RHEA:22432"/>
        <dbReference type="ChEBI" id="CHEBI:15378"/>
        <dbReference type="ChEBI" id="CHEBI:57318"/>
        <dbReference type="ChEBI" id="CHEBI:57540"/>
        <dbReference type="ChEBI" id="CHEBI:57945"/>
        <dbReference type="ChEBI" id="CHEBI:90726"/>
        <dbReference type="EC" id="1.1.1.35"/>
    </reaction>
</comment>
<evidence type="ECO:0000256" key="8">
    <source>
        <dbReference type="ARBA" id="ARBA00023002"/>
    </source>
</evidence>
<dbReference type="RefSeq" id="WP_016210023.1">
    <property type="nucleotide sequence ID" value="NZ_CP012413.1"/>
</dbReference>
<keyword evidence="7" id="KW-0442">Lipid degradation</keyword>
<evidence type="ECO:0000256" key="5">
    <source>
        <dbReference type="ARBA" id="ARBA00012076"/>
    </source>
</evidence>
<reference evidence="14 15" key="1">
    <citation type="submission" date="2019-04" db="EMBL/GenBank/DDBJ databases">
        <title>Complete genome sequencing of Piscirickettsia salmonis strain Psal-009.</title>
        <authorList>
            <person name="Schober I."/>
            <person name="Bunk B."/>
            <person name="Sproer C."/>
            <person name="Carril G.P."/>
            <person name="Riedel T."/>
            <person name="Flores-Herrera P.A."/>
            <person name="Nourdin-Galindo G."/>
            <person name="Marshall S.H."/>
            <person name="Overmann J."/>
        </authorList>
    </citation>
    <scope>NUCLEOTIDE SEQUENCE [LARGE SCALE GENOMIC DNA]</scope>
    <source>
        <strain evidence="14 15">Psal-009</strain>
    </source>
</reference>
<evidence type="ECO:0000256" key="13">
    <source>
        <dbReference type="ARBA" id="ARBA00049556"/>
    </source>
</evidence>
<comment type="similarity">
    <text evidence="4">Belongs to the 3-hydroxyacyl-CoA dehydrogenase family.</text>
</comment>
<dbReference type="GO" id="GO:0070403">
    <property type="term" value="F:NAD+ binding"/>
    <property type="evidence" value="ECO:0007669"/>
    <property type="project" value="InterPro"/>
</dbReference>
<dbReference type="PANTHER" id="PTHR43612">
    <property type="entry name" value="TRIFUNCTIONAL ENZYME SUBUNIT ALPHA"/>
    <property type="match status" value="1"/>
</dbReference>
<dbReference type="Gene3D" id="3.90.226.10">
    <property type="entry name" value="2-enoyl-CoA Hydratase, Chain A, domain 1"/>
    <property type="match status" value="1"/>
</dbReference>
<dbReference type="InterPro" id="IPR029045">
    <property type="entry name" value="ClpP/crotonase-like_dom_sf"/>
</dbReference>
<dbReference type="InterPro" id="IPR006176">
    <property type="entry name" value="3-OHacyl-CoA_DH_NAD-bd"/>
</dbReference>
<dbReference type="AlphaFoldDB" id="A0A9Q5YJN8"/>
<evidence type="ECO:0000256" key="11">
    <source>
        <dbReference type="ARBA" id="ARBA00023239"/>
    </source>
</evidence>
<dbReference type="EC" id="4.2.1.17" evidence="5"/>
<keyword evidence="15" id="KW-1185">Reference proteome</keyword>
<dbReference type="FunFam" id="3.90.226.10:FF:000011">
    <property type="entry name" value="Fatty acid oxidation complex subunit alpha"/>
    <property type="match status" value="1"/>
</dbReference>
<dbReference type="Pfam" id="PF02737">
    <property type="entry name" value="3HCDH_N"/>
    <property type="match status" value="1"/>
</dbReference>
<organism evidence="14 15">
    <name type="scientific">Piscirickettsia salmonis</name>
    <dbReference type="NCBI Taxonomy" id="1238"/>
    <lineage>
        <taxon>Bacteria</taxon>
        <taxon>Pseudomonadati</taxon>
        <taxon>Pseudomonadota</taxon>
        <taxon>Gammaproteobacteria</taxon>
        <taxon>Thiotrichales</taxon>
        <taxon>Piscirickettsiaceae</taxon>
        <taxon>Piscirickettsia</taxon>
    </lineage>
</organism>
<evidence type="ECO:0000256" key="1">
    <source>
        <dbReference type="ARBA" id="ARBA00005005"/>
    </source>
</evidence>